<dbReference type="PANTHER" id="PTHR10489">
    <property type="entry name" value="CELL ADHESION MOLECULE"/>
    <property type="match status" value="1"/>
</dbReference>
<keyword evidence="5 9" id="KW-0297">G-protein coupled receptor</keyword>
<evidence type="ECO:0000313" key="12">
    <source>
        <dbReference type="Ensembl" id="ENSPNAP00000064628.1"/>
    </source>
</evidence>
<feature type="transmembrane region" description="Helical" evidence="10">
    <location>
        <begin position="204"/>
        <end position="225"/>
    </location>
</feature>
<evidence type="ECO:0000256" key="1">
    <source>
        <dbReference type="ARBA" id="ARBA00004651"/>
    </source>
</evidence>
<dbReference type="GO" id="GO:0060326">
    <property type="term" value="P:cell chemotaxis"/>
    <property type="evidence" value="ECO:0007669"/>
    <property type="project" value="TreeGrafter"/>
</dbReference>
<dbReference type="SUPFAM" id="SSF81321">
    <property type="entry name" value="Family A G protein-coupled receptor-like"/>
    <property type="match status" value="1"/>
</dbReference>
<keyword evidence="3 9" id="KW-0812">Transmembrane</keyword>
<evidence type="ECO:0000256" key="3">
    <source>
        <dbReference type="ARBA" id="ARBA00022692"/>
    </source>
</evidence>
<dbReference type="PRINTS" id="PR00657">
    <property type="entry name" value="CCCHEMOKINER"/>
</dbReference>
<evidence type="ECO:0000256" key="9">
    <source>
        <dbReference type="RuleBase" id="RU000688"/>
    </source>
</evidence>
<dbReference type="InterPro" id="IPR017452">
    <property type="entry name" value="GPCR_Rhodpsn_7TM"/>
</dbReference>
<evidence type="ECO:0000259" key="11">
    <source>
        <dbReference type="PROSITE" id="PS50262"/>
    </source>
</evidence>
<evidence type="ECO:0000256" key="2">
    <source>
        <dbReference type="ARBA" id="ARBA00022475"/>
    </source>
</evidence>
<feature type="domain" description="G-protein coupled receptors family 1 profile" evidence="11">
    <location>
        <begin position="56"/>
        <end position="301"/>
    </location>
</feature>
<dbReference type="PRINTS" id="PR00237">
    <property type="entry name" value="GPCRRHODOPSN"/>
</dbReference>
<proteinExistence type="inferred from homology"/>
<dbReference type="GeneTree" id="ENSGT01110000267168"/>
<evidence type="ECO:0000256" key="10">
    <source>
        <dbReference type="SAM" id="Phobius"/>
    </source>
</evidence>
<evidence type="ECO:0000256" key="8">
    <source>
        <dbReference type="ARBA" id="ARBA00023224"/>
    </source>
</evidence>
<keyword evidence="6 10" id="KW-0472">Membrane</keyword>
<accession>A0AAR2KJX7</accession>
<evidence type="ECO:0000313" key="13">
    <source>
        <dbReference type="Proteomes" id="UP001501920"/>
    </source>
</evidence>
<reference evidence="12 13" key="1">
    <citation type="submission" date="2020-10" db="EMBL/GenBank/DDBJ databases">
        <title>Pygocentrus nattereri (red-bellied piranha) genome, fPygNat1, primary haplotype.</title>
        <authorList>
            <person name="Myers G."/>
            <person name="Meyer A."/>
            <person name="Karagic N."/>
            <person name="Pippel M."/>
            <person name="Winkler S."/>
            <person name="Tracey A."/>
            <person name="Wood J."/>
            <person name="Formenti G."/>
            <person name="Howe K."/>
            <person name="Fedrigo O."/>
            <person name="Jarvis E.D."/>
        </authorList>
    </citation>
    <scope>NUCLEOTIDE SEQUENCE [LARGE SCALE GENOMIC DNA]</scope>
</reference>
<dbReference type="Gene3D" id="1.20.1070.10">
    <property type="entry name" value="Rhodopsin 7-helix transmembrane proteins"/>
    <property type="match status" value="1"/>
</dbReference>
<dbReference type="GO" id="GO:0007204">
    <property type="term" value="P:positive regulation of cytosolic calcium ion concentration"/>
    <property type="evidence" value="ECO:0007669"/>
    <property type="project" value="TreeGrafter"/>
</dbReference>
<keyword evidence="8 9" id="KW-0807">Transducer</keyword>
<feature type="transmembrane region" description="Helical" evidence="10">
    <location>
        <begin position="237"/>
        <end position="262"/>
    </location>
</feature>
<feature type="transmembrane region" description="Helical" evidence="10">
    <location>
        <begin position="44"/>
        <end position="66"/>
    </location>
</feature>
<dbReference type="GO" id="GO:0019957">
    <property type="term" value="F:C-C chemokine binding"/>
    <property type="evidence" value="ECO:0007669"/>
    <property type="project" value="TreeGrafter"/>
</dbReference>
<evidence type="ECO:0000256" key="5">
    <source>
        <dbReference type="ARBA" id="ARBA00023040"/>
    </source>
</evidence>
<dbReference type="AlphaFoldDB" id="A0AAR2KJX7"/>
<dbReference type="GO" id="GO:0019722">
    <property type="term" value="P:calcium-mediated signaling"/>
    <property type="evidence" value="ECO:0007669"/>
    <property type="project" value="TreeGrafter"/>
</dbReference>
<name>A0AAR2KJX7_PYGNA</name>
<keyword evidence="2" id="KW-1003">Cell membrane</keyword>
<dbReference type="PANTHER" id="PTHR10489:SF730">
    <property type="entry name" value="CHEMOKINE XC RECEPTOR 1"/>
    <property type="match status" value="1"/>
</dbReference>
<keyword evidence="13" id="KW-1185">Reference proteome</keyword>
<protein>
    <recommendedName>
        <fullName evidence="11">G-protein coupled receptors family 1 profile domain-containing protein</fullName>
    </recommendedName>
</protein>
<feature type="transmembrane region" description="Helical" evidence="10">
    <location>
        <begin position="282"/>
        <end position="304"/>
    </location>
</feature>
<dbReference type="PROSITE" id="PS00237">
    <property type="entry name" value="G_PROTEIN_RECEP_F1_1"/>
    <property type="match status" value="1"/>
</dbReference>
<comment type="subcellular location">
    <subcellularLocation>
        <location evidence="1">Cell membrane</location>
        <topology evidence="1">Multi-pass membrane protein</topology>
    </subcellularLocation>
</comment>
<dbReference type="PROSITE" id="PS50262">
    <property type="entry name" value="G_PROTEIN_RECEP_F1_2"/>
    <property type="match status" value="1"/>
</dbReference>
<evidence type="ECO:0000256" key="7">
    <source>
        <dbReference type="ARBA" id="ARBA00023170"/>
    </source>
</evidence>
<dbReference type="Ensembl" id="ENSPNAT00000082737.1">
    <property type="protein sequence ID" value="ENSPNAP00000064628.1"/>
    <property type="gene ID" value="ENSPNAG00000033078.1"/>
</dbReference>
<evidence type="ECO:0000256" key="6">
    <source>
        <dbReference type="ARBA" id="ARBA00023136"/>
    </source>
</evidence>
<organism evidence="12 13">
    <name type="scientific">Pygocentrus nattereri</name>
    <name type="common">Red-bellied piranha</name>
    <dbReference type="NCBI Taxonomy" id="42514"/>
    <lineage>
        <taxon>Eukaryota</taxon>
        <taxon>Metazoa</taxon>
        <taxon>Chordata</taxon>
        <taxon>Craniata</taxon>
        <taxon>Vertebrata</taxon>
        <taxon>Euteleostomi</taxon>
        <taxon>Actinopterygii</taxon>
        <taxon>Neopterygii</taxon>
        <taxon>Teleostei</taxon>
        <taxon>Ostariophysi</taxon>
        <taxon>Characiformes</taxon>
        <taxon>Characoidei</taxon>
        <taxon>Pygocentrus</taxon>
    </lineage>
</organism>
<reference evidence="12" key="3">
    <citation type="submission" date="2025-09" db="UniProtKB">
        <authorList>
            <consortium name="Ensembl"/>
        </authorList>
    </citation>
    <scope>IDENTIFICATION</scope>
</reference>
<comment type="similarity">
    <text evidence="9">Belongs to the G-protein coupled receptor 1 family.</text>
</comment>
<feature type="transmembrane region" description="Helical" evidence="10">
    <location>
        <begin position="152"/>
        <end position="172"/>
    </location>
</feature>
<dbReference type="InterPro" id="IPR000355">
    <property type="entry name" value="Chemokine_rcpt"/>
</dbReference>
<dbReference type="Proteomes" id="UP001501920">
    <property type="component" value="Chromosome 9"/>
</dbReference>
<sequence length="322" mass="37362">ENSEEGENANSTFGYYDYYDYYYSPPLLCQNEALIKAVSTDFPIVLTIVVLLSLIGNVLVLVMFGLFENLKSLTNIFILNLALSDLIFTLGLPFWACYLMWSWTFGDFMCKSVNFIFSAGFHSSIVFLMLMSIERYVAVAHPRSDWNRWQGFVFPVITWVFSFAAASPELLYSEVTPDPKDSKKRYCTYYSTEAIIGVTYQQNILFVVAFSVVGFCYIRIILTIPKSQRNNRNRTRRLIFSIVVLFFICWAPYNIVMFLNTLHFHQIDIFTSCDAFIHLDSALYVCKVLACSHCCLNPVLYVFVDVKFRNNLRMLLQKMFRC</sequence>
<dbReference type="InterPro" id="IPR050119">
    <property type="entry name" value="CCR1-9-like"/>
</dbReference>
<feature type="transmembrane region" description="Helical" evidence="10">
    <location>
        <begin position="113"/>
        <end position="131"/>
    </location>
</feature>
<dbReference type="Pfam" id="PF00001">
    <property type="entry name" value="7tm_1"/>
    <property type="match status" value="1"/>
</dbReference>
<evidence type="ECO:0000256" key="4">
    <source>
        <dbReference type="ARBA" id="ARBA00022989"/>
    </source>
</evidence>
<feature type="transmembrane region" description="Helical" evidence="10">
    <location>
        <begin position="78"/>
        <end position="101"/>
    </location>
</feature>
<dbReference type="GO" id="GO:0009897">
    <property type="term" value="C:external side of plasma membrane"/>
    <property type="evidence" value="ECO:0007669"/>
    <property type="project" value="TreeGrafter"/>
</dbReference>
<dbReference type="GO" id="GO:0006955">
    <property type="term" value="P:immune response"/>
    <property type="evidence" value="ECO:0007669"/>
    <property type="project" value="TreeGrafter"/>
</dbReference>
<reference evidence="12" key="2">
    <citation type="submission" date="2025-08" db="UniProtKB">
        <authorList>
            <consortium name="Ensembl"/>
        </authorList>
    </citation>
    <scope>IDENTIFICATION</scope>
</reference>
<keyword evidence="4 10" id="KW-1133">Transmembrane helix</keyword>
<dbReference type="InterPro" id="IPR000276">
    <property type="entry name" value="GPCR_Rhodpsn"/>
</dbReference>
<keyword evidence="7 9" id="KW-0675">Receptor</keyword>
<dbReference type="GO" id="GO:0016493">
    <property type="term" value="F:C-C chemokine receptor activity"/>
    <property type="evidence" value="ECO:0007669"/>
    <property type="project" value="TreeGrafter"/>
</dbReference>